<evidence type="ECO:0000256" key="1">
    <source>
        <dbReference type="SAM" id="Phobius"/>
    </source>
</evidence>
<dbReference type="InterPro" id="IPR001633">
    <property type="entry name" value="EAL_dom"/>
</dbReference>
<dbReference type="Pfam" id="PF00990">
    <property type="entry name" value="GGDEF"/>
    <property type="match status" value="1"/>
</dbReference>
<proteinExistence type="predicted"/>
<dbReference type="SUPFAM" id="SSF55073">
    <property type="entry name" value="Nucleotide cyclase"/>
    <property type="match status" value="1"/>
</dbReference>
<evidence type="ECO:0000259" key="2">
    <source>
        <dbReference type="PROSITE" id="PS50883"/>
    </source>
</evidence>
<dbReference type="RefSeq" id="WP_237261258.1">
    <property type="nucleotide sequence ID" value="NZ_AP024202.1"/>
</dbReference>
<dbReference type="CDD" id="cd01949">
    <property type="entry name" value="GGDEF"/>
    <property type="match status" value="1"/>
</dbReference>
<reference evidence="4" key="1">
    <citation type="journal article" date="2022" name="Arch. Microbiol.">
        <title>Thiomicrorhabdus immobilis sp. nov., a mesophilic sulfur-oxidizing bacterium isolated from sediment of a brackish lake in northern Japan.</title>
        <authorList>
            <person name="Kojima H."/>
            <person name="Mochizuki J."/>
            <person name="Kanda M."/>
            <person name="Watanabe T."/>
            <person name="Fukui M."/>
        </authorList>
    </citation>
    <scope>NUCLEOTIDE SEQUENCE</scope>
    <source>
        <strain evidence="4">Am19</strain>
    </source>
</reference>
<keyword evidence="1" id="KW-0472">Membrane</keyword>
<dbReference type="InterPro" id="IPR043128">
    <property type="entry name" value="Rev_trsase/Diguanyl_cyclase"/>
</dbReference>
<dbReference type="PANTHER" id="PTHR33121:SF79">
    <property type="entry name" value="CYCLIC DI-GMP PHOSPHODIESTERASE PDED-RELATED"/>
    <property type="match status" value="1"/>
</dbReference>
<dbReference type="NCBIfam" id="TIGR00254">
    <property type="entry name" value="GGDEF"/>
    <property type="match status" value="1"/>
</dbReference>
<evidence type="ECO:0000259" key="3">
    <source>
        <dbReference type="PROSITE" id="PS50887"/>
    </source>
</evidence>
<evidence type="ECO:0008006" key="6">
    <source>
        <dbReference type="Google" id="ProtNLM"/>
    </source>
</evidence>
<feature type="domain" description="EAL" evidence="2">
    <location>
        <begin position="498"/>
        <end position="741"/>
    </location>
</feature>
<name>A0ABN6D138_9GAMM</name>
<feature type="transmembrane region" description="Helical" evidence="1">
    <location>
        <begin position="234"/>
        <end position="253"/>
    </location>
</feature>
<accession>A0ABN6D138</accession>
<dbReference type="InterPro" id="IPR000160">
    <property type="entry name" value="GGDEF_dom"/>
</dbReference>
<dbReference type="Proteomes" id="UP001054820">
    <property type="component" value="Chromosome"/>
</dbReference>
<dbReference type="Pfam" id="PF00563">
    <property type="entry name" value="EAL"/>
    <property type="match status" value="1"/>
</dbReference>
<dbReference type="PANTHER" id="PTHR33121">
    <property type="entry name" value="CYCLIC DI-GMP PHOSPHODIESTERASE PDEF"/>
    <property type="match status" value="1"/>
</dbReference>
<dbReference type="CDD" id="cd01948">
    <property type="entry name" value="EAL"/>
    <property type="match status" value="1"/>
</dbReference>
<feature type="transmembrane region" description="Helical" evidence="1">
    <location>
        <begin position="12"/>
        <end position="33"/>
    </location>
</feature>
<dbReference type="InterPro" id="IPR029787">
    <property type="entry name" value="Nucleotide_cyclase"/>
</dbReference>
<dbReference type="InterPro" id="IPR035919">
    <property type="entry name" value="EAL_sf"/>
</dbReference>
<dbReference type="EMBL" id="AP024202">
    <property type="protein sequence ID" value="BCN93840.1"/>
    <property type="molecule type" value="Genomic_DNA"/>
</dbReference>
<keyword evidence="5" id="KW-1185">Reference proteome</keyword>
<organism evidence="4 5">
    <name type="scientific">Thiomicrorhabdus immobilis</name>
    <dbReference type="NCBI Taxonomy" id="2791037"/>
    <lineage>
        <taxon>Bacteria</taxon>
        <taxon>Pseudomonadati</taxon>
        <taxon>Pseudomonadota</taxon>
        <taxon>Gammaproteobacteria</taxon>
        <taxon>Thiotrichales</taxon>
        <taxon>Piscirickettsiaceae</taxon>
        <taxon>Thiomicrorhabdus</taxon>
    </lineage>
</organism>
<dbReference type="SUPFAM" id="SSF141868">
    <property type="entry name" value="EAL domain-like"/>
    <property type="match status" value="1"/>
</dbReference>
<gene>
    <name evidence="4" type="ORF">THMIRHAM_16250</name>
</gene>
<dbReference type="SMART" id="SM00267">
    <property type="entry name" value="GGDEF"/>
    <property type="match status" value="1"/>
</dbReference>
<evidence type="ECO:0000313" key="5">
    <source>
        <dbReference type="Proteomes" id="UP001054820"/>
    </source>
</evidence>
<dbReference type="InterPro" id="IPR050706">
    <property type="entry name" value="Cyclic-di-GMP_PDE-like"/>
</dbReference>
<sequence length="741" mass="85530">MKAPQFFVKSIRFYFGFFLILGTSLLLLVDLTLYNQGQNIRETVQKQSFIQAENEISKSFSATLNNLQKQAKNIADWDEVHQQFHDPSYYFFWHDERLKESGFFKPYYDNLELYKADKTLLTPASPGEKRHFFLPDAIVDTRPTLVFHDNLEMHLNVYQEIKKRGSNTILGYVGISVDFLPLLLSNNTFYYVNKSSINFHGSDSIPYSEIMQHVNFQPVSNPVSDYLWQLIQDFIVELIVLMIIVSLFIYLIFNITIYKPLHIISNYLIRLKNAPKKIHPLPEESFFLSEFEELKNTIHDYHRDLLQTQNELDQRNHAVWEQARRDVLTNIYNRRAFDEAWNETVNNHRNFPTPTAFMLFDCDYFKALNDTYGHEVGDDVIKLSAVTIQQSLPIDCPAYRIGGDEFAIILKGRTPEETVKIAHHCLNALQEAPFNSIGVKEKLSFSVGVSSTLDDLTNEITNLPRQADMAMYKAKQSLKEKVQCYHRSLDNESLSLVSSNIVNTVVEAIHSGQYIQMHYQPIQSLTDNQIYYESLIRIKKNGDIIYPNDIFSVVDRRRLEIELDEQVIKHIHLALQNNQIPKATGLSINISGKTLLQPKFTELFEPIIPFLKDYKIVIEVTENSLIDHMDYAKKVLNSLRKKGFLIALDDFGSGYSSIRYLAHMPVDIIKFDMSMTDALMENDTKTQNIIKKTAEMILNAGYDLVMEGIETEEMLEIVKQAGATHIQGYLIGKPSATPKHH</sequence>
<dbReference type="Gene3D" id="3.30.70.270">
    <property type="match status" value="1"/>
</dbReference>
<dbReference type="SMART" id="SM00052">
    <property type="entry name" value="EAL"/>
    <property type="match status" value="1"/>
</dbReference>
<dbReference type="PROSITE" id="PS50883">
    <property type="entry name" value="EAL"/>
    <property type="match status" value="1"/>
</dbReference>
<feature type="domain" description="GGDEF" evidence="3">
    <location>
        <begin position="353"/>
        <end position="487"/>
    </location>
</feature>
<keyword evidence="1" id="KW-1133">Transmembrane helix</keyword>
<dbReference type="Gene3D" id="3.20.20.450">
    <property type="entry name" value="EAL domain"/>
    <property type="match status" value="1"/>
</dbReference>
<dbReference type="PROSITE" id="PS50887">
    <property type="entry name" value="GGDEF"/>
    <property type="match status" value="1"/>
</dbReference>
<keyword evidence="1" id="KW-0812">Transmembrane</keyword>
<protein>
    <recommendedName>
        <fullName evidence="6">GGDEF-domain containing protein</fullName>
    </recommendedName>
</protein>
<evidence type="ECO:0000313" key="4">
    <source>
        <dbReference type="EMBL" id="BCN93840.1"/>
    </source>
</evidence>